<feature type="compositionally biased region" description="Polar residues" evidence="1">
    <location>
        <begin position="284"/>
        <end position="293"/>
    </location>
</feature>
<feature type="compositionally biased region" description="Basic and acidic residues" evidence="1">
    <location>
        <begin position="393"/>
        <end position="405"/>
    </location>
</feature>
<dbReference type="Proteomes" id="UP000265000">
    <property type="component" value="Unplaced"/>
</dbReference>
<dbReference type="PANTHER" id="PTHR47282">
    <property type="entry name" value="PGC-1 AND ERR-INDUCED REGULATOR IN MUSCLE PROTEIN 1"/>
    <property type="match status" value="1"/>
</dbReference>
<organism evidence="2 3">
    <name type="scientific">Fundulus heteroclitus</name>
    <name type="common">Killifish</name>
    <name type="synonym">Mummichog</name>
    <dbReference type="NCBI Taxonomy" id="8078"/>
    <lineage>
        <taxon>Eukaryota</taxon>
        <taxon>Metazoa</taxon>
        <taxon>Chordata</taxon>
        <taxon>Craniata</taxon>
        <taxon>Vertebrata</taxon>
        <taxon>Euteleostomi</taxon>
        <taxon>Actinopterygii</taxon>
        <taxon>Neopterygii</taxon>
        <taxon>Teleostei</taxon>
        <taxon>Neoteleostei</taxon>
        <taxon>Acanthomorphata</taxon>
        <taxon>Ovalentaria</taxon>
        <taxon>Atherinomorphae</taxon>
        <taxon>Cyprinodontiformes</taxon>
        <taxon>Fundulidae</taxon>
        <taxon>Fundulus</taxon>
    </lineage>
</organism>
<dbReference type="GO" id="GO:0005634">
    <property type="term" value="C:nucleus"/>
    <property type="evidence" value="ECO:0007669"/>
    <property type="project" value="TreeGrafter"/>
</dbReference>
<dbReference type="GeneTree" id="ENSGT01140000282610"/>
<dbReference type="GO" id="GO:0005737">
    <property type="term" value="C:cytoplasm"/>
    <property type="evidence" value="ECO:0007669"/>
    <property type="project" value="TreeGrafter"/>
</dbReference>
<feature type="compositionally biased region" description="Basic and acidic residues" evidence="1">
    <location>
        <begin position="121"/>
        <end position="138"/>
    </location>
</feature>
<dbReference type="GO" id="GO:0006355">
    <property type="term" value="P:regulation of DNA-templated transcription"/>
    <property type="evidence" value="ECO:0007669"/>
    <property type="project" value="InterPro"/>
</dbReference>
<feature type="compositionally biased region" description="Polar residues" evidence="1">
    <location>
        <begin position="651"/>
        <end position="669"/>
    </location>
</feature>
<reference evidence="2" key="1">
    <citation type="submission" date="2025-08" db="UniProtKB">
        <authorList>
            <consortium name="Ensembl"/>
        </authorList>
    </citation>
    <scope>IDENTIFICATION</scope>
</reference>
<proteinExistence type="predicted"/>
<evidence type="ECO:0000313" key="2">
    <source>
        <dbReference type="Ensembl" id="ENSFHEP00000007580.1"/>
    </source>
</evidence>
<feature type="region of interest" description="Disordered" evidence="1">
    <location>
        <begin position="121"/>
        <end position="150"/>
    </location>
</feature>
<dbReference type="InterPro" id="IPR043442">
    <property type="entry name" value="Perm1"/>
</dbReference>
<feature type="compositionally biased region" description="Polar residues" evidence="1">
    <location>
        <begin position="141"/>
        <end position="150"/>
    </location>
</feature>
<accession>A0A3Q2P747</accession>
<dbReference type="PANTHER" id="PTHR47282:SF1">
    <property type="entry name" value="PGC-1 AND ERR-INDUCED REGULATOR IN MUSCLE PROTEIN 1"/>
    <property type="match status" value="1"/>
</dbReference>
<feature type="region of interest" description="Disordered" evidence="1">
    <location>
        <begin position="277"/>
        <end position="297"/>
    </location>
</feature>
<protein>
    <submittedName>
        <fullName evidence="2">Uncharacterized LOC105916115</fullName>
    </submittedName>
</protein>
<evidence type="ECO:0000313" key="3">
    <source>
        <dbReference type="Proteomes" id="UP000265000"/>
    </source>
</evidence>
<keyword evidence="3" id="KW-1185">Reference proteome</keyword>
<reference evidence="2" key="2">
    <citation type="submission" date="2025-09" db="UniProtKB">
        <authorList>
            <consortium name="Ensembl"/>
        </authorList>
    </citation>
    <scope>IDENTIFICATION</scope>
</reference>
<dbReference type="AlphaFoldDB" id="A0A3Q2P747"/>
<feature type="region of interest" description="Disordered" evidence="1">
    <location>
        <begin position="54"/>
        <end position="79"/>
    </location>
</feature>
<dbReference type="STRING" id="8078.ENSFHEP00000007580"/>
<feature type="region of interest" description="Disordered" evidence="1">
    <location>
        <begin position="633"/>
        <end position="669"/>
    </location>
</feature>
<dbReference type="Ensembl" id="ENSFHET00000003584.1">
    <property type="protein sequence ID" value="ENSFHEP00000007580.1"/>
    <property type="gene ID" value="ENSFHEG00000008703.1"/>
</dbReference>
<name>A0A3Q2P747_FUNHE</name>
<feature type="region of interest" description="Disordered" evidence="1">
    <location>
        <begin position="382"/>
        <end position="414"/>
    </location>
</feature>
<evidence type="ECO:0000256" key="1">
    <source>
        <dbReference type="SAM" id="MobiDB-lite"/>
    </source>
</evidence>
<dbReference type="GO" id="GO:0014850">
    <property type="term" value="P:response to muscle activity"/>
    <property type="evidence" value="ECO:0007669"/>
    <property type="project" value="TreeGrafter"/>
</dbReference>
<feature type="compositionally biased region" description="Polar residues" evidence="1">
    <location>
        <begin position="382"/>
        <end position="392"/>
    </location>
</feature>
<sequence>MEDFEYSLEISDRDWECFFAECEGCNLLPPSLAGVDDSGMSDFDEAFLAQRARRVDPTPESPVNEHPVEGPPECGGSPPVKRRFGQHETGQFDSVLSGSEEDIHLQSVNIFFERLKGLREAEPSQERVENNKEAKQEEQQVSGRTLSKNCPKLNTVSDRVERALGKETQRPVDTIWNSDTMKTVTAESNFSSEPETCSTSSLSFCRSPGTELFITEEDFTDSAVDEVAQWSRLHDSTESVVGSDTKAQPYRLEMWRSMDDIKRDDLVTSPETFCKKCSSREDQMSTPEGSQLVSMRRKRKKKRRFSLEAGEGGHLCERHSKEKQLMVKEGRRLFLSTETLDLKEQQNNLTYVLTPNPATIKFPENFSAQEIKIELSLSVSPSDNQCQRLQQRTRTDGNDLSDHTARAPLNQRDNSANDAADLQLNGEFQVAESPGSIGNPCLPVSAADVETEKSESQRQELKSADFQPCDERNVSASDCENEQHVKRSAAEVNSISPLSRAESCAPAMDVVQNGKLSAAKSDLATEAGNCGPDKRAACQCDCERVEQLESDGPNIHQGGRAVEETHLSVDTTGGIISQPRPFQDETLDVALSANSTSEHVDKLPNKSCLSGNVSGLDTEQQTDPSEVLTSNMFSEKTKEEESSLILESTSNSQTDNEASQRENLQGSSSDVIDESTCYILDCTPESVLSLSNENHTDKSPGFCSSVIGHESVQEGKEKPDLLADKEVNHVSSGPKSQEESKFDLASEADEVIITSVEADKPEKAPNSVFAMSSFWREMEKLTINDILGLRNACESAPPGPLPAVKESEETVVDSDSFTGENEFKLEEVTEEISEVVSPSSQAVTWQSESVPISLCPEMCPERTVLESETYSSQPVLTEKAQKYLKKISKTVSVHNLQALESESFSYTFKSDALQTLDEQETGNLTYLTGTGAAKKETNLPSSSANTYRISFADIFQYFFGEKPSVSSQAAMEDTTSINTNGNSVPETYDHFFSEFDNESFFYPLVTAAEKSKDKPVPIFSYSRSTSRNYQFPEAYEHFFASSSSDDSSAESDEEENYRPVKVVSRFSRKVSSTQVTTDVYENFFTDGDLTGSLFSLSSLSFRKISFANPGAREEGTTSLVPVRQSSRHQLQKRGFPGNALGNPDVMFPDPLLYQLEERISRQLALQPCRYEGLEVAVSNPRLDAPLLPLKQSDMCLVCIAFASWVLKTANPQVGDAWKAVLLANVSALSAIRYLRKYVKVEAPTSETKSRYPALTQS</sequence>